<sequence length="50" mass="6042">MNNEDIGVIEVHDLYSYVDLLNYKGEKFLKDYKQINIKKKLVKVRRDNKI</sequence>
<evidence type="ECO:0000313" key="2">
    <source>
        <dbReference type="EMBL" id="WGX77325.1"/>
    </source>
</evidence>
<dbReference type="InterPro" id="IPR005580">
    <property type="entry name" value="DbpA/CsdA_RNA-bd_dom"/>
</dbReference>
<dbReference type="Pfam" id="PF03880">
    <property type="entry name" value="DbpA"/>
    <property type="match status" value="1"/>
</dbReference>
<evidence type="ECO:0000313" key="3">
    <source>
        <dbReference type="Proteomes" id="UP001239169"/>
    </source>
</evidence>
<accession>A0ABY8R799</accession>
<dbReference type="InterPro" id="IPR012677">
    <property type="entry name" value="Nucleotide-bd_a/b_plait_sf"/>
</dbReference>
<feature type="domain" description="DEAD box helicase DbpA/CsdA RNA-binding" evidence="1">
    <location>
        <begin position="2"/>
        <end position="46"/>
    </location>
</feature>
<protein>
    <submittedName>
        <fullName evidence="2">DbpA RNA binding domain-containing protein</fullName>
    </submittedName>
</protein>
<gene>
    <name evidence="2" type="ORF">QJS64_15805</name>
</gene>
<reference evidence="2 3" key="1">
    <citation type="submission" date="2023-04" db="EMBL/GenBank/DDBJ databases">
        <title>Bacteria Genome Submission.</title>
        <authorList>
            <person name="Isaac P."/>
        </authorList>
    </citation>
    <scope>NUCLEOTIDE SEQUENCE [LARGE SCALE GENOMIC DNA]</scope>
    <source>
        <strain evidence="2 3">SampleS7P1</strain>
    </source>
</reference>
<keyword evidence="3" id="KW-1185">Reference proteome</keyword>
<name>A0ABY8R799_PARBF</name>
<proteinExistence type="predicted"/>
<organism evidence="2 3">
    <name type="scientific">Paraclostridium bifermentans</name>
    <name type="common">Clostridium bifermentans</name>
    <dbReference type="NCBI Taxonomy" id="1490"/>
    <lineage>
        <taxon>Bacteria</taxon>
        <taxon>Bacillati</taxon>
        <taxon>Bacillota</taxon>
        <taxon>Clostridia</taxon>
        <taxon>Peptostreptococcales</taxon>
        <taxon>Peptostreptococcaceae</taxon>
        <taxon>Paraclostridium</taxon>
    </lineage>
</organism>
<dbReference type="EMBL" id="CP124685">
    <property type="protein sequence ID" value="WGX77325.1"/>
    <property type="molecule type" value="Genomic_DNA"/>
</dbReference>
<dbReference type="Gene3D" id="3.30.70.330">
    <property type="match status" value="1"/>
</dbReference>
<evidence type="ECO:0000259" key="1">
    <source>
        <dbReference type="Pfam" id="PF03880"/>
    </source>
</evidence>
<dbReference type="Proteomes" id="UP001239169">
    <property type="component" value="Chromosome"/>
</dbReference>